<accession>A0A0F9MSH9</accession>
<reference evidence="2" key="1">
    <citation type="journal article" date="2015" name="Nature">
        <title>Complex archaea that bridge the gap between prokaryotes and eukaryotes.</title>
        <authorList>
            <person name="Spang A."/>
            <person name="Saw J.H."/>
            <person name="Jorgensen S.L."/>
            <person name="Zaremba-Niedzwiedzka K."/>
            <person name="Martijn J."/>
            <person name="Lind A.E."/>
            <person name="van Eijk R."/>
            <person name="Schleper C."/>
            <person name="Guy L."/>
            <person name="Ettema T.J."/>
        </authorList>
    </citation>
    <scope>NUCLEOTIDE SEQUENCE</scope>
</reference>
<protein>
    <submittedName>
        <fullName evidence="2">Uncharacterized protein</fullName>
    </submittedName>
</protein>
<dbReference type="AlphaFoldDB" id="A0A0F9MSH9"/>
<evidence type="ECO:0000256" key="1">
    <source>
        <dbReference type="SAM" id="MobiDB-lite"/>
    </source>
</evidence>
<feature type="region of interest" description="Disordered" evidence="1">
    <location>
        <begin position="250"/>
        <end position="269"/>
    </location>
</feature>
<gene>
    <name evidence="2" type="ORF">LCGC14_1347950</name>
</gene>
<proteinExistence type="predicted"/>
<organism evidence="2">
    <name type="scientific">marine sediment metagenome</name>
    <dbReference type="NCBI Taxonomy" id="412755"/>
    <lineage>
        <taxon>unclassified sequences</taxon>
        <taxon>metagenomes</taxon>
        <taxon>ecological metagenomes</taxon>
    </lineage>
</organism>
<evidence type="ECO:0000313" key="2">
    <source>
        <dbReference type="EMBL" id="KKM79630.1"/>
    </source>
</evidence>
<dbReference type="EMBL" id="LAZR01008307">
    <property type="protein sequence ID" value="KKM79630.1"/>
    <property type="molecule type" value="Genomic_DNA"/>
</dbReference>
<feature type="non-terminal residue" evidence="2">
    <location>
        <position position="1"/>
    </location>
</feature>
<name>A0A0F9MSH9_9ZZZZ</name>
<comment type="caution">
    <text evidence="2">The sequence shown here is derived from an EMBL/GenBank/DDBJ whole genome shotgun (WGS) entry which is preliminary data.</text>
</comment>
<sequence length="269" mass="31249">IILCHFELFTSVLGSTREPLNVVLYLGVHCTYQFINPRPTCSVDVDGMHMNMEQYSKAFRDKEFWDKELYKCKQSPTYFWANYGTLVYPHSDKGLRAYLVGIGMIEIMEKDSDKAKKLWDRQKARIKKVTDKYTVKFLQQRKAALSVMKAKYETRVKALEKLVGDHVRLFDSNKAPLKDKKRITVLTEKISRCYPILLKYSDIYRNKKGKWDRPMLFVTDYVILLEMFYDVLVSENRIMEDVDGTAEKLAGAKANTPPGTRGIAKVQSK</sequence>